<gene>
    <name evidence="5" type="ORF">HMI49_15795</name>
</gene>
<reference evidence="5 6" key="1">
    <citation type="submission" date="2020-05" db="EMBL/GenBank/DDBJ databases">
        <authorList>
            <person name="Whitworth D."/>
        </authorList>
    </citation>
    <scope>NUCLEOTIDE SEQUENCE [LARGE SCALE GENOMIC DNA]</scope>
    <source>
        <strain evidence="5 6">AB043B</strain>
    </source>
</reference>
<dbReference type="Pfam" id="PF00004">
    <property type="entry name" value="AAA"/>
    <property type="match status" value="1"/>
</dbReference>
<organism evidence="5 6">
    <name type="scientific">Corallococcus exercitus</name>
    <dbReference type="NCBI Taxonomy" id="2316736"/>
    <lineage>
        <taxon>Bacteria</taxon>
        <taxon>Pseudomonadati</taxon>
        <taxon>Myxococcota</taxon>
        <taxon>Myxococcia</taxon>
        <taxon>Myxococcales</taxon>
        <taxon>Cystobacterineae</taxon>
        <taxon>Myxococcaceae</taxon>
        <taxon>Corallococcus</taxon>
    </lineage>
</organism>
<keyword evidence="6" id="KW-1185">Reference proteome</keyword>
<evidence type="ECO:0000313" key="6">
    <source>
        <dbReference type="Proteomes" id="UP000563426"/>
    </source>
</evidence>
<protein>
    <submittedName>
        <fullName evidence="5">ATP-binding protein</fullName>
    </submittedName>
</protein>
<dbReference type="InterPro" id="IPR003959">
    <property type="entry name" value="ATPase_AAA_core"/>
</dbReference>
<dbReference type="GO" id="GO:0016887">
    <property type="term" value="F:ATP hydrolysis activity"/>
    <property type="evidence" value="ECO:0007669"/>
    <property type="project" value="InterPro"/>
</dbReference>
<dbReference type="EMBL" id="JABFJV010000078">
    <property type="protein sequence ID" value="NOK34663.1"/>
    <property type="molecule type" value="Genomic_DNA"/>
</dbReference>
<dbReference type="GO" id="GO:0005524">
    <property type="term" value="F:ATP binding"/>
    <property type="evidence" value="ECO:0007669"/>
    <property type="project" value="UniProtKB-KW"/>
</dbReference>
<dbReference type="InterPro" id="IPR054472">
    <property type="entry name" value="WHD"/>
</dbReference>
<evidence type="ECO:0000256" key="1">
    <source>
        <dbReference type="ARBA" id="ARBA00006914"/>
    </source>
</evidence>
<name>A0A7Y4KIY0_9BACT</name>
<keyword evidence="2" id="KW-0547">Nucleotide-binding</keyword>
<dbReference type="AlphaFoldDB" id="A0A7Y4KIY0"/>
<keyword evidence="3 5" id="KW-0067">ATP-binding</keyword>
<dbReference type="Pfam" id="PF22977">
    <property type="entry name" value="WHD"/>
    <property type="match status" value="1"/>
</dbReference>
<dbReference type="RefSeq" id="WP_171435694.1">
    <property type="nucleotide sequence ID" value="NZ_JABFJV010000078.1"/>
</dbReference>
<dbReference type="InterPro" id="IPR050221">
    <property type="entry name" value="26S_Proteasome_ATPase"/>
</dbReference>
<dbReference type="InterPro" id="IPR003593">
    <property type="entry name" value="AAA+_ATPase"/>
</dbReference>
<sequence length="652" mass="71740">MSDAPGAWHQQNQRQITAALAALRAWLEQRLEARSDAKAVEGGPPRLGLPPEAPSPGFVSRLDQVTQAFRLSPFERSVLLLCAGVELEASFSSLLAKAQGDARRTLPTFGLALSLLPDAHWSALGPSAPLRRWRLVVLGEGESLVQSPLRIDERVLHHLVGLTERELLLEGVIEPVEGDSEVVPSQQPLVERLAETWSTPSPAVPVMCGGDRIQRRSIAMEAARRQGMAIHRLRPTSLPTSAQDVTSLQRLWEREALLLDSVLVLEWPEGEVPELQRAAAGLVDMLRCPLVISATEAPPLPGRASIHLPVSSPRAEESLLLWRRHLGEAATGLEGPLNAITSQFHLGPLSIRSACGEALATTGATLPLDRALWVACRTQSRPRLDDLAQRIDGSASWEDLVLPAPQLQLLRELATQVRHRARVHDAWGFAERSSRGLGLSALFSGPSGTGKTMAAEVLAAELSLDLYRIDLSQVVSKYIGETEKNLRRIFDAADEAGVILLFDEADALFGKRSEVRDSHDRYANLEVSYLLQRMEAYRGLAILTTNFKSALDVAFMRRLRFVVQFPFPDAEQRQELWRRAFPKRTPLSALDYPRLARVNMAGGNIRNIALNAAFIAASEERAVGMGHLLRATRMEYAKLEKPLTDAEVAGWT</sequence>
<dbReference type="InterPro" id="IPR027417">
    <property type="entry name" value="P-loop_NTPase"/>
</dbReference>
<evidence type="ECO:0000313" key="5">
    <source>
        <dbReference type="EMBL" id="NOK34663.1"/>
    </source>
</evidence>
<accession>A0A7Y4KIY0</accession>
<feature type="domain" description="AAA+ ATPase" evidence="4">
    <location>
        <begin position="437"/>
        <end position="569"/>
    </location>
</feature>
<dbReference type="Gene3D" id="3.40.50.300">
    <property type="entry name" value="P-loop containing nucleotide triphosphate hydrolases"/>
    <property type="match status" value="1"/>
</dbReference>
<evidence type="ECO:0000259" key="4">
    <source>
        <dbReference type="SMART" id="SM00382"/>
    </source>
</evidence>
<dbReference type="CDD" id="cd19481">
    <property type="entry name" value="RecA-like_protease"/>
    <property type="match status" value="1"/>
</dbReference>
<dbReference type="SUPFAM" id="SSF52540">
    <property type="entry name" value="P-loop containing nucleoside triphosphate hydrolases"/>
    <property type="match status" value="1"/>
</dbReference>
<dbReference type="SMART" id="SM00382">
    <property type="entry name" value="AAA"/>
    <property type="match status" value="1"/>
</dbReference>
<comment type="similarity">
    <text evidence="1">Belongs to the AAA ATPase family.</text>
</comment>
<evidence type="ECO:0000256" key="2">
    <source>
        <dbReference type="ARBA" id="ARBA00022741"/>
    </source>
</evidence>
<proteinExistence type="inferred from homology"/>
<dbReference type="PANTHER" id="PTHR23073">
    <property type="entry name" value="26S PROTEASOME REGULATORY SUBUNIT"/>
    <property type="match status" value="1"/>
</dbReference>
<dbReference type="Proteomes" id="UP000563426">
    <property type="component" value="Unassembled WGS sequence"/>
</dbReference>
<evidence type="ECO:0000256" key="3">
    <source>
        <dbReference type="ARBA" id="ARBA00022840"/>
    </source>
</evidence>
<comment type="caution">
    <text evidence="5">The sequence shown here is derived from an EMBL/GenBank/DDBJ whole genome shotgun (WGS) entry which is preliminary data.</text>
</comment>